<comment type="caution">
    <text evidence="3">The sequence shown here is derived from an EMBL/GenBank/DDBJ whole genome shotgun (WGS) entry which is preliminary data.</text>
</comment>
<dbReference type="RefSeq" id="WP_138216659.1">
    <property type="nucleotide sequence ID" value="NZ_VASG01000009.1"/>
</dbReference>
<proteinExistence type="predicted"/>
<gene>
    <name evidence="3" type="ORF">FEA48_27680</name>
</gene>
<name>A0A5R8ZX29_PSENT</name>
<accession>A0A5R8ZX29</accession>
<feature type="region of interest" description="Disordered" evidence="2">
    <location>
        <begin position="123"/>
        <end position="148"/>
    </location>
</feature>
<feature type="region of interest" description="Disordered" evidence="2">
    <location>
        <begin position="333"/>
        <end position="388"/>
    </location>
</feature>
<evidence type="ECO:0000256" key="1">
    <source>
        <dbReference type="SAM" id="Coils"/>
    </source>
</evidence>
<evidence type="ECO:0000313" key="3">
    <source>
        <dbReference type="EMBL" id="TLP70086.1"/>
    </source>
</evidence>
<evidence type="ECO:0000256" key="2">
    <source>
        <dbReference type="SAM" id="MobiDB-lite"/>
    </source>
</evidence>
<dbReference type="EMBL" id="VASG01000009">
    <property type="protein sequence ID" value="TLP70086.1"/>
    <property type="molecule type" value="Genomic_DNA"/>
</dbReference>
<reference evidence="4" key="2">
    <citation type="submission" date="2019-06" db="EMBL/GenBank/DDBJ databases">
        <title>AzeR, a transcriptional regulator that responds to azelaic acid in Pseudomonas nitroreducens.</title>
        <authorList>
            <person name="Bez C."/>
            <person name="Javvadi S.G."/>
            <person name="Bertani I."/>
            <person name="Devescovi G."/>
            <person name="Studholme D.J."/>
            <person name="Geller A."/>
            <person name="Levy A."/>
            <person name="Venturi V."/>
        </authorList>
    </citation>
    <scope>NUCLEOTIDE SEQUENCE [LARGE SCALE GENOMIC DNA]</scope>
    <source>
        <strain evidence="4">DSM 9128</strain>
    </source>
</reference>
<dbReference type="AlphaFoldDB" id="A0A5R8ZX29"/>
<feature type="compositionally biased region" description="Pro residues" evidence="2">
    <location>
        <begin position="338"/>
        <end position="347"/>
    </location>
</feature>
<evidence type="ECO:0000313" key="4">
    <source>
        <dbReference type="Proteomes" id="UP000307510"/>
    </source>
</evidence>
<dbReference type="Proteomes" id="UP000307510">
    <property type="component" value="Unassembled WGS sequence"/>
</dbReference>
<feature type="compositionally biased region" description="Basic and acidic residues" evidence="2">
    <location>
        <begin position="368"/>
        <end position="382"/>
    </location>
</feature>
<reference evidence="3 4" key="1">
    <citation type="submission" date="2019-05" db="EMBL/GenBank/DDBJ databases">
        <authorList>
            <person name="Moore K."/>
            <person name="O'Neill P."/>
            <person name="Farbos A."/>
            <person name="Studholme D.J."/>
        </authorList>
    </citation>
    <scope>NUCLEOTIDE SEQUENCE [LARGE SCALE GENOMIC DNA]</scope>
    <source>
        <strain evidence="3 4">DSM 9128</strain>
    </source>
</reference>
<sequence length="783" mass="83975">MTQSHSAPAPAGSEHRVKPTALALHVASAASWGRPWRRRALSLPSPRSLTFQGIHLPLQPLRSWLHLLSRAGMLGVRPAAVSVLRQPEDDEGTPTRIEDLGFELATEMILDFANFARQSRLHSAAEQAEKTETETATSGDGEPPAIAASGVIDPLHALAMAGSVASESVDEDFLRLESPEPQESPSPGPAIPVQEIEQPSALEVPLPVAEPRVEPTVDVTDAPVMTEQHVPIAAEPVPDAQEYVGPPQSLSLETVAPVASPMPVIEEGTLESTVAPARTTFVEAVVAVVEPLQEAVIRNEMPEAPESEPEHEDSAETAAVAEEKVVDVPETVVREPLPQEPVEPPQLPVGSAAQEPAAAASVMDVEDETRPEQVPEPEHEAAVEAPKAKGPAIVVSDVRLARKAVVRPQSSVESEPAAQSPGVAEVVEVSAPVAEVAAEQPQAEVVEVAVQSETENPATVMHWEPMQAEAQVNEAIQGGRAADEFGFEPMITSLEDALAALAAANAIHAAPPTVPVEPAAEPDVAKAAPAPTAAEALQADDSTLEAVLRGIFIQKETEMTEMRDESNDADVRAATAPITSVELQEVAATLSVPQLEADPDDVLSDVQSTLNSLAGMAQGLTQQKQAAGRLQEELEEWNNQLQERERLAGDKEERLLQLESHLKEAKTNLDRMAAENNRLLAERSEALKELAQTVDLRDRTTIKRAESIQLEQQRIDEQTGNLRTRASELDERESALKRKSEELGVRLKQLQSAKDKFSAIVKSFNETVQFNSTLSAISKTVNE</sequence>
<keyword evidence="1" id="KW-0175">Coiled coil</keyword>
<feature type="compositionally biased region" description="Low complexity" evidence="2">
    <location>
        <begin position="348"/>
        <end position="360"/>
    </location>
</feature>
<feature type="region of interest" description="Disordered" evidence="2">
    <location>
        <begin position="170"/>
        <end position="193"/>
    </location>
</feature>
<protein>
    <submittedName>
        <fullName evidence="3">Uncharacterized protein</fullName>
    </submittedName>
</protein>
<feature type="coiled-coil region" evidence="1">
    <location>
        <begin position="620"/>
        <end position="689"/>
    </location>
</feature>
<organism evidence="3 4">
    <name type="scientific">Pseudomonas nitroreducens</name>
    <dbReference type="NCBI Taxonomy" id="46680"/>
    <lineage>
        <taxon>Bacteria</taxon>
        <taxon>Pseudomonadati</taxon>
        <taxon>Pseudomonadota</taxon>
        <taxon>Gammaproteobacteria</taxon>
        <taxon>Pseudomonadales</taxon>
        <taxon>Pseudomonadaceae</taxon>
        <taxon>Pseudomonas</taxon>
    </lineage>
</organism>